<dbReference type="InterPro" id="IPR009351">
    <property type="entry name" value="AlkZ-like"/>
</dbReference>
<sequence>MRPFDVVRQRLLAQQVWGAGAGDAGAAVRRLLAVQAQEYAYARWSVAQRCAGNGRDSATAVDHALADGTLLRTHVLRPTWHLVHRDDARWLLELSGPRVRAAMKSRDRELGIDGALLGRAKDAFADALASGTHLDRQELGAALERAGVLVRTGEKLRGSPVHGQLLGHLVLNAELDMLLVSGAPRTTTGGSVRPTYALFEDRVPPAAPVERDAALARLVLRYFSGHGPATVKDCSLWSGLTMADIRRGLAGTPAGALERREFDGHEFFLAVPDGSHAPRLPRVDLLQCYDEMVMGYTPTRGYLFNRREGAGLRLGNANLSLHPLLIDGFQAGLWRHVLGPEAATVEARPDHALDGGERRALAAAVERYGRFLHRPLELRLQDHGP</sequence>
<name>A0ABS9L1Q7_9MICC</name>
<protein>
    <submittedName>
        <fullName evidence="1">Winged helix DNA-binding domain-containing protein</fullName>
    </submittedName>
</protein>
<gene>
    <name evidence="1" type="ORF">LVY72_00755</name>
</gene>
<dbReference type="Proteomes" id="UP001165368">
    <property type="component" value="Unassembled WGS sequence"/>
</dbReference>
<evidence type="ECO:0000313" key="2">
    <source>
        <dbReference type="Proteomes" id="UP001165368"/>
    </source>
</evidence>
<dbReference type="RefSeq" id="WP_237817539.1">
    <property type="nucleotide sequence ID" value="NZ_JAKLTQ010000001.1"/>
</dbReference>
<reference evidence="1" key="1">
    <citation type="submission" date="2022-01" db="EMBL/GenBank/DDBJ databases">
        <authorList>
            <person name="Jo J.-H."/>
            <person name="Im W.-T."/>
        </authorList>
    </citation>
    <scope>NUCLEOTIDE SEQUENCE</scope>
    <source>
        <strain evidence="1">I2-34</strain>
    </source>
</reference>
<keyword evidence="2" id="KW-1185">Reference proteome</keyword>
<dbReference type="GO" id="GO:0003677">
    <property type="term" value="F:DNA binding"/>
    <property type="evidence" value="ECO:0007669"/>
    <property type="project" value="UniProtKB-KW"/>
</dbReference>
<dbReference type="EMBL" id="JAKLTQ010000001">
    <property type="protein sequence ID" value="MCG2620437.1"/>
    <property type="molecule type" value="Genomic_DNA"/>
</dbReference>
<dbReference type="PANTHER" id="PTHR38479">
    <property type="entry name" value="LMO0824 PROTEIN"/>
    <property type="match status" value="1"/>
</dbReference>
<keyword evidence="1" id="KW-0238">DNA-binding</keyword>
<proteinExistence type="predicted"/>
<dbReference type="Pfam" id="PF06224">
    <property type="entry name" value="AlkZ-like"/>
    <property type="match status" value="1"/>
</dbReference>
<dbReference type="PANTHER" id="PTHR38479:SF2">
    <property type="entry name" value="WINGED HELIX DNA-BINDING DOMAIN-CONTAINING PROTEIN"/>
    <property type="match status" value="1"/>
</dbReference>
<organism evidence="1 2">
    <name type="scientific">Arthrobacter hankyongi</name>
    <dbReference type="NCBI Taxonomy" id="2904801"/>
    <lineage>
        <taxon>Bacteria</taxon>
        <taxon>Bacillati</taxon>
        <taxon>Actinomycetota</taxon>
        <taxon>Actinomycetes</taxon>
        <taxon>Micrococcales</taxon>
        <taxon>Micrococcaceae</taxon>
        <taxon>Arthrobacter</taxon>
    </lineage>
</organism>
<accession>A0ABS9L1Q7</accession>
<comment type="caution">
    <text evidence="1">The sequence shown here is derived from an EMBL/GenBank/DDBJ whole genome shotgun (WGS) entry which is preliminary data.</text>
</comment>
<evidence type="ECO:0000313" key="1">
    <source>
        <dbReference type="EMBL" id="MCG2620437.1"/>
    </source>
</evidence>